<feature type="compositionally biased region" description="Polar residues" evidence="1">
    <location>
        <begin position="55"/>
        <end position="86"/>
    </location>
</feature>
<comment type="caution">
    <text evidence="2">The sequence shown here is derived from an EMBL/GenBank/DDBJ whole genome shotgun (WGS) entry which is preliminary data.</text>
</comment>
<feature type="compositionally biased region" description="Polar residues" evidence="1">
    <location>
        <begin position="1"/>
        <end position="31"/>
    </location>
</feature>
<feature type="compositionally biased region" description="Basic and acidic residues" evidence="1">
    <location>
        <begin position="172"/>
        <end position="184"/>
    </location>
</feature>
<evidence type="ECO:0000256" key="1">
    <source>
        <dbReference type="SAM" id="MobiDB-lite"/>
    </source>
</evidence>
<proteinExistence type="predicted"/>
<reference evidence="2 3" key="1">
    <citation type="journal article" date="2022" name="bioRxiv">
        <title>Genomics of Preaxostyla Flagellates Illuminates Evolutionary Transitions and the Path Towards Mitochondrial Loss.</title>
        <authorList>
            <person name="Novak L.V.F."/>
            <person name="Treitli S.C."/>
            <person name="Pyrih J."/>
            <person name="Halakuc P."/>
            <person name="Pipaliya S.V."/>
            <person name="Vacek V."/>
            <person name="Brzon O."/>
            <person name="Soukal P."/>
            <person name="Eme L."/>
            <person name="Dacks J.B."/>
            <person name="Karnkowska A."/>
            <person name="Elias M."/>
            <person name="Hampl V."/>
        </authorList>
    </citation>
    <scope>NUCLEOTIDE SEQUENCE [LARGE SCALE GENOMIC DNA]</scope>
    <source>
        <strain evidence="2">NAU3</strain>
        <tissue evidence="2">Gut</tissue>
    </source>
</reference>
<evidence type="ECO:0000313" key="2">
    <source>
        <dbReference type="EMBL" id="KAK2941409.1"/>
    </source>
</evidence>
<dbReference type="Proteomes" id="UP001281761">
    <property type="component" value="Unassembled WGS sequence"/>
</dbReference>
<accession>A0ABQ9WQK1</accession>
<organism evidence="2 3">
    <name type="scientific">Blattamonas nauphoetae</name>
    <dbReference type="NCBI Taxonomy" id="2049346"/>
    <lineage>
        <taxon>Eukaryota</taxon>
        <taxon>Metamonada</taxon>
        <taxon>Preaxostyla</taxon>
        <taxon>Oxymonadida</taxon>
        <taxon>Blattamonas</taxon>
    </lineage>
</organism>
<feature type="compositionally biased region" description="Acidic residues" evidence="1">
    <location>
        <begin position="185"/>
        <end position="296"/>
    </location>
</feature>
<gene>
    <name evidence="2" type="ORF">BLNAU_23677</name>
</gene>
<evidence type="ECO:0000313" key="3">
    <source>
        <dbReference type="Proteomes" id="UP001281761"/>
    </source>
</evidence>
<protein>
    <submittedName>
        <fullName evidence="2">Uncharacterized protein</fullName>
    </submittedName>
</protein>
<sequence length="360" mass="42074">MSVPSPSLGQSPRVTTQSLTLIPNRNTTSPHESYHPRQPPFHPNEAIPDLHNPLVHSSISPQNASSQASSENTLAPSIPTTSTEIHFNNPNNVVITNTNTPTRTTTSSADDTDVESTFDWASRGGLARKKKDEVDKRMEEEADKEDEEDDKQDEEENKQDVEEKQQDEEENKQDVEEKQQHEEENKQDEEENKQDEEEDKQDEEEDKQDEEENKQDVEEDNQDEEENKQDEEEDDQDEKENERYEEEDEQDEEENKQDEEEDDEYEEQDRQDEEQDDPDGEEDDEDEKENEQDEEDNKPKKATDSIVFQCDSLFRNRTCYCSDINTIQLEYDLMFGLFIVSSRLSHMNPTFCALFLVFMK</sequence>
<feature type="region of interest" description="Disordered" evidence="1">
    <location>
        <begin position="1"/>
        <end position="302"/>
    </location>
</feature>
<feature type="compositionally biased region" description="Acidic residues" evidence="1">
    <location>
        <begin position="140"/>
        <end position="157"/>
    </location>
</feature>
<keyword evidence="3" id="KW-1185">Reference proteome</keyword>
<feature type="compositionally biased region" description="Basic and acidic residues" evidence="1">
    <location>
        <begin position="130"/>
        <end position="139"/>
    </location>
</feature>
<name>A0ABQ9WQK1_9EUKA</name>
<feature type="compositionally biased region" description="Low complexity" evidence="1">
    <location>
        <begin position="88"/>
        <end position="109"/>
    </location>
</feature>
<dbReference type="EMBL" id="JARBJD010000504">
    <property type="protein sequence ID" value="KAK2941409.1"/>
    <property type="molecule type" value="Genomic_DNA"/>
</dbReference>